<reference evidence="1" key="1">
    <citation type="journal article" date="2010" name="Int. J. Syst. Evol. Microbiol.">
        <title>Porticoccus litoralis gen. nov., sp. nov., a gammaproteobacterium isolated from the Yellow Sea.</title>
        <authorList>
            <person name="Oh H.M."/>
            <person name="Kim H."/>
            <person name="Kim K.M."/>
            <person name="Min G.S."/>
            <person name="Cho J.C."/>
        </authorList>
    </citation>
    <scope>NUCLEOTIDE SEQUENCE</scope>
    <source>
        <strain evidence="1">DSM 25064</strain>
    </source>
</reference>
<comment type="caution">
    <text evidence="1">The sequence shown here is derived from an EMBL/GenBank/DDBJ whole genome shotgun (WGS) entry which is preliminary data.</text>
</comment>
<keyword evidence="2" id="KW-1185">Reference proteome</keyword>
<evidence type="ECO:0000313" key="2">
    <source>
        <dbReference type="Proteomes" id="UP001178354"/>
    </source>
</evidence>
<accession>A0AAW8B7V5</accession>
<dbReference type="Proteomes" id="UP001178354">
    <property type="component" value="Unassembled WGS sequence"/>
</dbReference>
<dbReference type="AlphaFoldDB" id="A0AAW8B7V5"/>
<gene>
    <name evidence="1" type="ORF">Q8A57_08930</name>
</gene>
<evidence type="ECO:0000313" key="1">
    <source>
        <dbReference type="EMBL" id="MDP1521090.1"/>
    </source>
</evidence>
<dbReference type="SUPFAM" id="SSF52402">
    <property type="entry name" value="Adenine nucleotide alpha hydrolases-like"/>
    <property type="match status" value="1"/>
</dbReference>
<reference evidence="1" key="2">
    <citation type="submission" date="2023-08" db="EMBL/GenBank/DDBJ databases">
        <authorList>
            <person name="Luo J."/>
        </authorList>
    </citation>
    <scope>NUCLEOTIDE SEQUENCE</scope>
    <source>
        <strain evidence="1">DSM 25064</strain>
    </source>
</reference>
<proteinExistence type="predicted"/>
<dbReference type="RefSeq" id="WP_305170742.1">
    <property type="nucleotide sequence ID" value="NZ_JAUUUU010000004.1"/>
</dbReference>
<dbReference type="EMBL" id="JAUUUU010000004">
    <property type="protein sequence ID" value="MDP1521090.1"/>
    <property type="molecule type" value="Genomic_DNA"/>
</dbReference>
<evidence type="ECO:0008006" key="3">
    <source>
        <dbReference type="Google" id="ProtNLM"/>
    </source>
</evidence>
<name>A0AAW8B7V5_9GAMM</name>
<organism evidence="1 2">
    <name type="scientific">Porticoccus litoralis</name>
    <dbReference type="NCBI Taxonomy" id="434086"/>
    <lineage>
        <taxon>Bacteria</taxon>
        <taxon>Pseudomonadati</taxon>
        <taxon>Pseudomonadota</taxon>
        <taxon>Gammaproteobacteria</taxon>
        <taxon>Cellvibrionales</taxon>
        <taxon>Porticoccaceae</taxon>
        <taxon>Porticoccus</taxon>
    </lineage>
</organism>
<protein>
    <recommendedName>
        <fullName evidence="3">UspA domain-containing protein</fullName>
    </recommendedName>
</protein>
<sequence length="248" mass="27727">MSSARRHILIALDMHSATDAGLSTLVSIARRLDATLSGLYIEDSQLMSAAGLPFSTEINYLSAEERILDPEELLRINRLASAQARHLLEELSARDKLECTFAVESGKVAIQSLSIQGCDVFLPGRSRKSLTRKQVTLQLRQLVLIYENSGIFERMLEVARLLAANGMVSDITIVSETPLPAEITGKLSIEDVRWHFQAVSSTRPEQLRALRLNSASLVLMPKDLLTNLTERQWFELLEQLPFPLLLMD</sequence>